<keyword evidence="4 6" id="KW-1133">Transmembrane helix</keyword>
<feature type="domain" description="Major facilitator superfamily (MFS) profile" evidence="7">
    <location>
        <begin position="1"/>
        <end position="389"/>
    </location>
</feature>
<evidence type="ECO:0000256" key="5">
    <source>
        <dbReference type="ARBA" id="ARBA00023136"/>
    </source>
</evidence>
<feature type="transmembrane region" description="Helical" evidence="6">
    <location>
        <begin position="157"/>
        <end position="177"/>
    </location>
</feature>
<evidence type="ECO:0000256" key="1">
    <source>
        <dbReference type="ARBA" id="ARBA00004141"/>
    </source>
</evidence>
<dbReference type="GO" id="GO:0022857">
    <property type="term" value="F:transmembrane transporter activity"/>
    <property type="evidence" value="ECO:0007669"/>
    <property type="project" value="InterPro"/>
</dbReference>
<feature type="transmembrane region" description="Helical" evidence="6">
    <location>
        <begin position="66"/>
        <end position="84"/>
    </location>
</feature>
<evidence type="ECO:0000256" key="2">
    <source>
        <dbReference type="ARBA" id="ARBA00022448"/>
    </source>
</evidence>
<dbReference type="Gene3D" id="1.20.1250.20">
    <property type="entry name" value="MFS general substrate transporter like domains"/>
    <property type="match status" value="1"/>
</dbReference>
<evidence type="ECO:0000256" key="3">
    <source>
        <dbReference type="ARBA" id="ARBA00022692"/>
    </source>
</evidence>
<keyword evidence="5 6" id="KW-0472">Membrane</keyword>
<feature type="transmembrane region" description="Helical" evidence="6">
    <location>
        <begin position="5"/>
        <end position="26"/>
    </location>
</feature>
<dbReference type="PANTHER" id="PTHR23504">
    <property type="entry name" value="MAJOR FACILITATOR SUPERFAMILY DOMAIN-CONTAINING PROTEIN 10"/>
    <property type="match status" value="1"/>
</dbReference>
<evidence type="ECO:0000256" key="6">
    <source>
        <dbReference type="SAM" id="Phobius"/>
    </source>
</evidence>
<dbReference type="InterPro" id="IPR001958">
    <property type="entry name" value="Tet-R_TetA/multi-R_MdtG-like"/>
</dbReference>
<dbReference type="Pfam" id="PF07690">
    <property type="entry name" value="MFS_1"/>
    <property type="match status" value="1"/>
</dbReference>
<dbReference type="SUPFAM" id="SSF103473">
    <property type="entry name" value="MFS general substrate transporter"/>
    <property type="match status" value="1"/>
</dbReference>
<protein>
    <recommendedName>
        <fullName evidence="7">Major facilitator superfamily (MFS) profile domain-containing protein</fullName>
    </recommendedName>
</protein>
<organism evidence="8">
    <name type="scientific">metagenome</name>
    <dbReference type="NCBI Taxonomy" id="256318"/>
    <lineage>
        <taxon>unclassified sequences</taxon>
        <taxon>metagenomes</taxon>
    </lineage>
</organism>
<reference evidence="8" key="1">
    <citation type="submission" date="2018-07" db="EMBL/GenBank/DDBJ databases">
        <authorList>
            <person name="Quirk P.G."/>
            <person name="Krulwich T.A."/>
        </authorList>
    </citation>
    <scope>NUCLEOTIDE SEQUENCE</scope>
</reference>
<dbReference type="InterPro" id="IPR036259">
    <property type="entry name" value="MFS_trans_sf"/>
</dbReference>
<dbReference type="PROSITE" id="PS50850">
    <property type="entry name" value="MFS"/>
    <property type="match status" value="1"/>
</dbReference>
<feature type="transmembrane region" description="Helical" evidence="6">
    <location>
        <begin position="247"/>
        <end position="265"/>
    </location>
</feature>
<evidence type="ECO:0000256" key="4">
    <source>
        <dbReference type="ARBA" id="ARBA00022989"/>
    </source>
</evidence>
<dbReference type="PANTHER" id="PTHR23504:SF15">
    <property type="entry name" value="MAJOR FACILITATOR SUPERFAMILY (MFS) PROFILE DOMAIN-CONTAINING PROTEIN"/>
    <property type="match status" value="1"/>
</dbReference>
<feature type="transmembrane region" description="Helical" evidence="6">
    <location>
        <begin position="32"/>
        <end position="54"/>
    </location>
</feature>
<dbReference type="InterPro" id="IPR020846">
    <property type="entry name" value="MFS_dom"/>
</dbReference>
<comment type="subcellular location">
    <subcellularLocation>
        <location evidence="1">Membrane</location>
        <topology evidence="1">Multi-pass membrane protein</topology>
    </subcellularLocation>
</comment>
<feature type="transmembrane region" description="Helical" evidence="6">
    <location>
        <begin position="90"/>
        <end position="111"/>
    </location>
</feature>
<evidence type="ECO:0000313" key="8">
    <source>
        <dbReference type="EMBL" id="SUS06881.1"/>
    </source>
</evidence>
<feature type="transmembrane region" description="Helical" evidence="6">
    <location>
        <begin position="367"/>
        <end position="386"/>
    </location>
</feature>
<dbReference type="InterPro" id="IPR011701">
    <property type="entry name" value="MFS"/>
</dbReference>
<dbReference type="AlphaFoldDB" id="A0A380TGM3"/>
<evidence type="ECO:0000259" key="7">
    <source>
        <dbReference type="PROSITE" id="PS50850"/>
    </source>
</evidence>
<name>A0A380TGM3_9ZZZZ</name>
<keyword evidence="2" id="KW-0813">Transport</keyword>
<feature type="transmembrane region" description="Helical" evidence="6">
    <location>
        <begin position="123"/>
        <end position="145"/>
    </location>
</feature>
<feature type="transmembrane region" description="Helical" evidence="6">
    <location>
        <begin position="277"/>
        <end position="295"/>
    </location>
</feature>
<feature type="transmembrane region" description="Helical" evidence="6">
    <location>
        <begin position="204"/>
        <end position="227"/>
    </location>
</feature>
<sequence length="403" mass="41695">MKIIFLIVFVDLMGFGLIVPLLPFFAEHFTASPTMVGLLMASYSLAQLVSAPLWGRLSDRTGRRPVLLWSLGGIALAYVDLAFADSLWMLFAARTIAGAMAGNIAAAFAYAADVSTPANRARAMGTIGAAFGLGFMIGPAIGGALAGSDPLNANFQLPALAAAALSATAFLLTLFMLPESLPDDVRARAQEGAGSSRLAEFRRVIGRSVVAQILLVSFLATFVFAGLEAMFALWSHQHLGWGPAQNGYLFALVGTISALVQGGLVGPLARRLGEARLIALGAAALGCGMLLIPLTTTAWDLSAVMALTAAGFSLLSPGLNSLLSLHVGRANLGGSMGVSRSVTTLARVVGPVCLGAVFDTLGKDWPFYAGAAVMALTVVMTTRFAATGWQQAEASATGEQVAD</sequence>
<dbReference type="GO" id="GO:0016020">
    <property type="term" value="C:membrane"/>
    <property type="evidence" value="ECO:0007669"/>
    <property type="project" value="UniProtKB-SubCell"/>
</dbReference>
<accession>A0A380TGM3</accession>
<keyword evidence="3 6" id="KW-0812">Transmembrane</keyword>
<dbReference type="PRINTS" id="PR01035">
    <property type="entry name" value="TCRTETA"/>
</dbReference>
<dbReference type="EMBL" id="UIDG01000269">
    <property type="protein sequence ID" value="SUS06881.1"/>
    <property type="molecule type" value="Genomic_DNA"/>
</dbReference>
<proteinExistence type="predicted"/>
<gene>
    <name evidence="8" type="ORF">DF3PB_3400004</name>
</gene>